<sequence length="51" mass="5709">MCESVQCPVCGKTTWTGCGDHVRDVLRGTRRRDRCAGHGFPNHMLDGMGFR</sequence>
<evidence type="ECO:0000313" key="2">
    <source>
        <dbReference type="Proteomes" id="UP000539146"/>
    </source>
</evidence>
<evidence type="ECO:0000313" key="1">
    <source>
        <dbReference type="EMBL" id="NUU28463.1"/>
    </source>
</evidence>
<name>A0A850DYF5_9MICO</name>
<dbReference type="EMBL" id="JABMCG010000105">
    <property type="protein sequence ID" value="NUU28463.1"/>
    <property type="molecule type" value="Genomic_DNA"/>
</dbReference>
<dbReference type="Proteomes" id="UP000539146">
    <property type="component" value="Unassembled WGS sequence"/>
</dbReference>
<dbReference type="AlphaFoldDB" id="A0A850DYF5"/>
<dbReference type="RefSeq" id="WP_175326111.1">
    <property type="nucleotide sequence ID" value="NZ_BAAAWP010000001.1"/>
</dbReference>
<gene>
    <name evidence="1" type="ORF">HP467_10130</name>
</gene>
<organism evidence="1 2">
    <name type="scientific">Curtobacterium citreum</name>
    <dbReference type="NCBI Taxonomy" id="2036"/>
    <lineage>
        <taxon>Bacteria</taxon>
        <taxon>Bacillati</taxon>
        <taxon>Actinomycetota</taxon>
        <taxon>Actinomycetes</taxon>
        <taxon>Micrococcales</taxon>
        <taxon>Microbacteriaceae</taxon>
        <taxon>Curtobacterium</taxon>
    </lineage>
</organism>
<proteinExistence type="predicted"/>
<protein>
    <submittedName>
        <fullName evidence="1">Uncharacterized protein</fullName>
    </submittedName>
</protein>
<comment type="caution">
    <text evidence="1">The sequence shown here is derived from an EMBL/GenBank/DDBJ whole genome shotgun (WGS) entry which is preliminary data.</text>
</comment>
<reference evidence="1 2" key="1">
    <citation type="submission" date="2020-05" db="EMBL/GenBank/DDBJ databases">
        <title>Genome Sequencing of Type Strains.</title>
        <authorList>
            <person name="Lemaire J.F."/>
            <person name="Inderbitzin P."/>
            <person name="Gregorio O.A."/>
            <person name="Collins S.B."/>
            <person name="Wespe N."/>
            <person name="Knight-Connoni V."/>
        </authorList>
    </citation>
    <scope>NUCLEOTIDE SEQUENCE [LARGE SCALE GENOMIC DNA]</scope>
    <source>
        <strain evidence="1 2">DSM 20512</strain>
    </source>
</reference>
<accession>A0A850DYF5</accession>